<dbReference type="InterPro" id="IPR019786">
    <property type="entry name" value="Zinc_finger_PHD-type_CS"/>
</dbReference>
<dbReference type="InterPro" id="IPR019787">
    <property type="entry name" value="Znf_PHD-finger"/>
</dbReference>
<keyword evidence="6 12" id="KW-0863">Zinc-finger</keyword>
<keyword evidence="8" id="KW-0862">Zinc</keyword>
<dbReference type="Proteomes" id="UP000238479">
    <property type="component" value="Chromosome 7"/>
</dbReference>
<evidence type="ECO:0000259" key="16">
    <source>
        <dbReference type="PROSITE" id="PS50089"/>
    </source>
</evidence>
<evidence type="ECO:0000256" key="7">
    <source>
        <dbReference type="ARBA" id="ARBA00022786"/>
    </source>
</evidence>
<feature type="region of interest" description="Disordered" evidence="14">
    <location>
        <begin position="93"/>
        <end position="122"/>
    </location>
</feature>
<comment type="pathway">
    <text evidence="2">Protein modification; protein ubiquitination.</text>
</comment>
<evidence type="ECO:0000259" key="17">
    <source>
        <dbReference type="PROSITE" id="PS51015"/>
    </source>
</evidence>
<dbReference type="Gene3D" id="3.30.40.10">
    <property type="entry name" value="Zinc/RING finger domain, C3HC4 (zinc finger)"/>
    <property type="match status" value="3"/>
</dbReference>
<feature type="compositionally biased region" description="Polar residues" evidence="14">
    <location>
        <begin position="798"/>
        <end position="816"/>
    </location>
</feature>
<evidence type="ECO:0000256" key="1">
    <source>
        <dbReference type="ARBA" id="ARBA00000900"/>
    </source>
</evidence>
<feature type="compositionally biased region" description="Low complexity" evidence="14">
    <location>
        <begin position="688"/>
        <end position="698"/>
    </location>
</feature>
<evidence type="ECO:0000313" key="19">
    <source>
        <dbReference type="Proteomes" id="UP000238479"/>
    </source>
</evidence>
<sequence length="882" mass="96175">MAHVSQLPCDGDGVCMLCKAKPSDEEKLTCKTCVTPWHASCLAPGSRPETLASTAQWECPDCTSISGGAPAVKSGESGDLIAKIQAIMADESLTEEEKAKKRQELMSGKAEEEEEEEEKKGAKKDVLDVLDGIFNCSFCMQLPERPVTTPCGHNFCLKCFQKWVGQRKHTCAKCRAPIPQKMASQPRINSSLVIAIRMAKLSKSHVTGVAAKVYHYIQNQDRPDKAYTTERAQKTGKANAASGKIFVTIPSDHFGPIPAENDPERNQGVMVGECWEDRLECRQWGAHFPHVSGIAGQSNHGAQSVVLSGGYLDDEDHGEWFLYTGSGGRDLSGNKRTNKDQSFDQTFEKYNKALQVSCQKGYPVRVVRSHKEKRSAYAPEKGLRYDGVYRIEKCWRKVGVQGFKVCRYLFVRCDNEPAPWTSDEHGDRPRPLPAIPELAKATNITERNASPSWDFEEKDGRWKWIKAPPISKKPVQTLDPADRKRSRKAMRRAQNMTVRERLLKEFSCLICRQVMTSPVTTSCGHNFCKSCFQGAFAGKSVVTERNRGGRSLRTQRNVLTCPSCPTDVTDFVQNPQVNTEIMKAIESLKEEEANVESADESSEEMDIPDNENSREMPEEAAVVDGEQTSPTKCNPKGSPKRLKVDTGNDSPKSDIVEVNEISAVQTNGVNGDTEMEIAKDSNEVQAPVAKQGKKTAGQAGQGVGAKTRGTKKAKEAVSEENGSPSSNEVSAVHTNDVNGDSDLDIAKETNSEMEVAKESNEVQAPVVKRGKKNAGQAGQGVGAKTRGRKKVKEAVSEDNGSPSSNEVSAIQTNGVNGDSDLDIAKESNELQAPVAKRGNKAAAGLAVEGVGSRTRGRKKAKVAASEENGSPSSPLHVDVDFK</sequence>
<proteinExistence type="predicted"/>
<dbReference type="PROSITE" id="PS50089">
    <property type="entry name" value="ZF_RING_2"/>
    <property type="match status" value="2"/>
</dbReference>
<comment type="catalytic activity">
    <reaction evidence="1">
        <text>S-ubiquitinyl-[E2 ubiquitin-conjugating enzyme]-L-cysteine + [acceptor protein]-L-lysine = [E2 ubiquitin-conjugating enzyme]-L-cysteine + N(6)-ubiquitinyl-[acceptor protein]-L-lysine.</text>
        <dbReference type="EC" id="2.3.2.27"/>
    </reaction>
</comment>
<dbReference type="FunFam" id="3.30.40.10:FF:000472">
    <property type="entry name" value="E3 ubiquitin-protein ligase ORTHRUS 2"/>
    <property type="match status" value="1"/>
</dbReference>
<dbReference type="GO" id="GO:0061630">
    <property type="term" value="F:ubiquitin protein ligase activity"/>
    <property type="evidence" value="ECO:0007669"/>
    <property type="project" value="UniProtKB-EC"/>
</dbReference>
<dbReference type="InterPro" id="IPR015947">
    <property type="entry name" value="PUA-like_sf"/>
</dbReference>
<dbReference type="GO" id="GO:0032259">
    <property type="term" value="P:methylation"/>
    <property type="evidence" value="ECO:0007669"/>
    <property type="project" value="UniProtKB-KW"/>
</dbReference>
<feature type="compositionally biased region" description="Polar residues" evidence="14">
    <location>
        <begin position="720"/>
        <end position="738"/>
    </location>
</feature>
<dbReference type="Pfam" id="PF00628">
    <property type="entry name" value="PHD"/>
    <property type="match status" value="1"/>
</dbReference>
<feature type="region of interest" description="Disordered" evidence="14">
    <location>
        <begin position="473"/>
        <end position="492"/>
    </location>
</feature>
<dbReference type="InterPro" id="IPR001965">
    <property type="entry name" value="Znf_PHD"/>
</dbReference>
<dbReference type="InterPro" id="IPR027370">
    <property type="entry name" value="Znf-RING_euk"/>
</dbReference>
<dbReference type="CDD" id="cd23138">
    <property type="entry name" value="RING-HC_ORTHRUS_rpt1"/>
    <property type="match status" value="1"/>
</dbReference>
<dbReference type="STRING" id="74649.A0A2P6PB06"/>
<organism evidence="18 19">
    <name type="scientific">Rosa chinensis</name>
    <name type="common">China rose</name>
    <dbReference type="NCBI Taxonomy" id="74649"/>
    <lineage>
        <taxon>Eukaryota</taxon>
        <taxon>Viridiplantae</taxon>
        <taxon>Streptophyta</taxon>
        <taxon>Embryophyta</taxon>
        <taxon>Tracheophyta</taxon>
        <taxon>Spermatophyta</taxon>
        <taxon>Magnoliopsida</taxon>
        <taxon>eudicotyledons</taxon>
        <taxon>Gunneridae</taxon>
        <taxon>Pentapetalae</taxon>
        <taxon>rosids</taxon>
        <taxon>fabids</taxon>
        <taxon>Rosales</taxon>
        <taxon>Rosaceae</taxon>
        <taxon>Rosoideae</taxon>
        <taxon>Rosoideae incertae sedis</taxon>
        <taxon>Rosa</taxon>
    </lineage>
</organism>
<dbReference type="PROSITE" id="PS51015">
    <property type="entry name" value="YDG"/>
    <property type="match status" value="1"/>
</dbReference>
<feature type="compositionally biased region" description="Basic and acidic residues" evidence="14">
    <location>
        <begin position="744"/>
        <end position="760"/>
    </location>
</feature>
<keyword evidence="4 18" id="KW-0808">Transferase</keyword>
<dbReference type="InterPro" id="IPR011011">
    <property type="entry name" value="Znf_FYVE_PHD"/>
</dbReference>
<evidence type="ECO:0000256" key="4">
    <source>
        <dbReference type="ARBA" id="ARBA00022679"/>
    </source>
</evidence>
<dbReference type="EC" id="2.3.2.27" evidence="3"/>
<dbReference type="GO" id="GO:0016567">
    <property type="term" value="P:protein ubiquitination"/>
    <property type="evidence" value="ECO:0007669"/>
    <property type="project" value="UniProtKB-UniPathway"/>
</dbReference>
<evidence type="ECO:0000256" key="11">
    <source>
        <dbReference type="ARBA" id="ARBA00023242"/>
    </source>
</evidence>
<dbReference type="OrthoDB" id="2270193at2759"/>
<feature type="domain" description="PHD-type" evidence="15">
    <location>
        <begin position="12"/>
        <end position="65"/>
    </location>
</feature>
<dbReference type="EMBL" id="PDCK01000045">
    <property type="protein sequence ID" value="PRQ19109.1"/>
    <property type="molecule type" value="Genomic_DNA"/>
</dbReference>
<dbReference type="SUPFAM" id="SSF57903">
    <property type="entry name" value="FYVE/PHD zinc finger"/>
    <property type="match status" value="1"/>
</dbReference>
<dbReference type="UniPathway" id="UPA00143"/>
<dbReference type="Gene3D" id="2.30.280.10">
    <property type="entry name" value="SRA-YDG"/>
    <property type="match status" value="1"/>
</dbReference>
<comment type="subcellular location">
    <subcellularLocation>
        <location evidence="13">Nucleus</location>
    </subcellularLocation>
</comment>
<evidence type="ECO:0000256" key="8">
    <source>
        <dbReference type="ARBA" id="ARBA00022833"/>
    </source>
</evidence>
<keyword evidence="11 13" id="KW-0539">Nucleus</keyword>
<dbReference type="InterPro" id="IPR036987">
    <property type="entry name" value="SRA-YDG_sf"/>
</dbReference>
<dbReference type="PANTHER" id="PTHR14140:SF46">
    <property type="entry name" value="E3 UBIQUITIN-PROTEIN LIGASE ORTHRUS 1-RELATED"/>
    <property type="match status" value="1"/>
</dbReference>
<comment type="caution">
    <text evidence="18">The sequence shown here is derived from an EMBL/GenBank/DDBJ whole genome shotgun (WGS) entry which is preliminary data.</text>
</comment>
<dbReference type="InterPro" id="IPR013083">
    <property type="entry name" value="Znf_RING/FYVE/PHD"/>
</dbReference>
<dbReference type="Gramene" id="PRQ19109">
    <property type="protein sequence ID" value="PRQ19109"/>
    <property type="gene ID" value="RchiOBHm_Chr7g0213481"/>
</dbReference>
<feature type="domain" description="YDG" evidence="17">
    <location>
        <begin position="264"/>
        <end position="412"/>
    </location>
</feature>
<keyword evidence="19" id="KW-1185">Reference proteome</keyword>
<dbReference type="SMART" id="SM00249">
    <property type="entry name" value="PHD"/>
    <property type="match status" value="1"/>
</dbReference>
<feature type="domain" description="RING-type" evidence="16">
    <location>
        <begin position="508"/>
        <end position="564"/>
    </location>
</feature>
<keyword evidence="10" id="KW-0238">DNA-binding</keyword>
<dbReference type="GO" id="GO:0044027">
    <property type="term" value="P:negative regulation of gene expression via chromosomal CpG island methylation"/>
    <property type="evidence" value="ECO:0007669"/>
    <property type="project" value="TreeGrafter"/>
</dbReference>
<evidence type="ECO:0000256" key="6">
    <source>
        <dbReference type="ARBA" id="ARBA00022771"/>
    </source>
</evidence>
<feature type="compositionally biased region" description="Acidic residues" evidence="14">
    <location>
        <begin position="593"/>
        <end position="609"/>
    </location>
</feature>
<feature type="domain" description="RING-type" evidence="16">
    <location>
        <begin position="136"/>
        <end position="175"/>
    </location>
</feature>
<dbReference type="PROSITE" id="PS50016">
    <property type="entry name" value="ZF_PHD_2"/>
    <property type="match status" value="1"/>
</dbReference>
<evidence type="ECO:0000256" key="12">
    <source>
        <dbReference type="PROSITE-ProRule" id="PRU00175"/>
    </source>
</evidence>
<dbReference type="PANTHER" id="PTHR14140">
    <property type="entry name" value="E3 UBIQUITIN-PROTEIN LIGASE UHRF-RELATED"/>
    <property type="match status" value="1"/>
</dbReference>
<name>A0A2P6PB06_ROSCH</name>
<evidence type="ECO:0000313" key="18">
    <source>
        <dbReference type="EMBL" id="PRQ19109.1"/>
    </source>
</evidence>
<dbReference type="GO" id="GO:0005634">
    <property type="term" value="C:nucleus"/>
    <property type="evidence" value="ECO:0007669"/>
    <property type="project" value="UniProtKB-SubCell"/>
</dbReference>
<dbReference type="GO" id="GO:0008168">
    <property type="term" value="F:methyltransferase activity"/>
    <property type="evidence" value="ECO:0007669"/>
    <property type="project" value="UniProtKB-KW"/>
</dbReference>
<evidence type="ECO:0000256" key="10">
    <source>
        <dbReference type="ARBA" id="ARBA00023125"/>
    </source>
</evidence>
<dbReference type="SMART" id="SM00184">
    <property type="entry name" value="RING"/>
    <property type="match status" value="3"/>
</dbReference>
<dbReference type="InterPro" id="IPR047498">
    <property type="entry name" value="RING-HC_ORTHRUS_rpt1"/>
</dbReference>
<dbReference type="Pfam" id="PF00097">
    <property type="entry name" value="zf-C3HC4"/>
    <property type="match status" value="1"/>
</dbReference>
<dbReference type="InterPro" id="IPR018957">
    <property type="entry name" value="Znf_C3HC4_RING-type"/>
</dbReference>
<gene>
    <name evidence="18" type="ORF">RchiOBHm_Chr7g0213481</name>
</gene>
<keyword evidence="7" id="KW-0833">Ubl conjugation pathway</keyword>
<reference evidence="18 19" key="1">
    <citation type="journal article" date="2018" name="Nat. Genet.">
        <title>The Rosa genome provides new insights in the design of modern roses.</title>
        <authorList>
            <person name="Bendahmane M."/>
        </authorList>
    </citation>
    <scope>NUCLEOTIDE SEQUENCE [LARGE SCALE GENOMIC DNA]</scope>
    <source>
        <strain evidence="19">cv. Old Blush</strain>
    </source>
</reference>
<dbReference type="AlphaFoldDB" id="A0A2P6PB06"/>
<keyword evidence="18" id="KW-0489">Methyltransferase</keyword>
<dbReference type="SMART" id="SM00466">
    <property type="entry name" value="SRA"/>
    <property type="match status" value="1"/>
</dbReference>
<protein>
    <recommendedName>
        <fullName evidence="3">RING-type E3 ubiquitin transferase</fullName>
        <ecNumber evidence="3">2.3.2.27</ecNumber>
    </recommendedName>
</protein>
<dbReference type="GO" id="GO:0008270">
    <property type="term" value="F:zinc ion binding"/>
    <property type="evidence" value="ECO:0007669"/>
    <property type="project" value="UniProtKB-KW"/>
</dbReference>
<keyword evidence="9" id="KW-0156">Chromatin regulator</keyword>
<dbReference type="SUPFAM" id="SSF88697">
    <property type="entry name" value="PUA domain-like"/>
    <property type="match status" value="1"/>
</dbReference>
<evidence type="ECO:0000256" key="9">
    <source>
        <dbReference type="ARBA" id="ARBA00022853"/>
    </source>
</evidence>
<accession>A0A2P6PB06</accession>
<evidence type="ECO:0000256" key="5">
    <source>
        <dbReference type="ARBA" id="ARBA00022723"/>
    </source>
</evidence>
<dbReference type="Pfam" id="PF02182">
    <property type="entry name" value="SAD_SRA"/>
    <property type="match status" value="1"/>
</dbReference>
<dbReference type="InterPro" id="IPR001841">
    <property type="entry name" value="Znf_RING"/>
</dbReference>
<dbReference type="GO" id="GO:0003677">
    <property type="term" value="F:DNA binding"/>
    <property type="evidence" value="ECO:0007669"/>
    <property type="project" value="UniProtKB-KW"/>
</dbReference>
<dbReference type="Pfam" id="PF13445">
    <property type="entry name" value="zf-RING_UBOX"/>
    <property type="match status" value="1"/>
</dbReference>
<feature type="compositionally biased region" description="Basic and acidic residues" evidence="14">
    <location>
        <begin position="95"/>
        <end position="104"/>
    </location>
</feature>
<dbReference type="InterPro" id="IPR045134">
    <property type="entry name" value="UHRF1/2-like"/>
</dbReference>
<evidence type="ECO:0000259" key="15">
    <source>
        <dbReference type="PROSITE" id="PS50016"/>
    </source>
</evidence>
<dbReference type="InterPro" id="IPR003105">
    <property type="entry name" value="SRA_YDG"/>
</dbReference>
<dbReference type="SUPFAM" id="SSF57850">
    <property type="entry name" value="RING/U-box"/>
    <property type="match status" value="2"/>
</dbReference>
<feature type="region of interest" description="Disordered" evidence="14">
    <location>
        <begin position="591"/>
        <end position="882"/>
    </location>
</feature>
<feature type="compositionally biased region" description="Basic and acidic residues" evidence="14">
    <location>
        <begin position="642"/>
        <end position="655"/>
    </location>
</feature>
<keyword evidence="5" id="KW-0479">Metal-binding</keyword>
<evidence type="ECO:0000256" key="2">
    <source>
        <dbReference type="ARBA" id="ARBA00004906"/>
    </source>
</evidence>
<dbReference type="OMA" id="QTEDCTF"/>
<evidence type="ECO:0000256" key="3">
    <source>
        <dbReference type="ARBA" id="ARBA00012483"/>
    </source>
</evidence>
<evidence type="ECO:0000256" key="14">
    <source>
        <dbReference type="SAM" id="MobiDB-lite"/>
    </source>
</evidence>
<dbReference type="FunFam" id="2.30.280.10:FF:000002">
    <property type="entry name" value="E3 ubiquitin-protein ligase ORTHRUS 2"/>
    <property type="match status" value="1"/>
</dbReference>
<evidence type="ECO:0000256" key="13">
    <source>
        <dbReference type="PROSITE-ProRule" id="PRU00358"/>
    </source>
</evidence>
<dbReference type="PROSITE" id="PS01359">
    <property type="entry name" value="ZF_PHD_1"/>
    <property type="match status" value="1"/>
</dbReference>